<evidence type="ECO:0000256" key="2">
    <source>
        <dbReference type="ARBA" id="ARBA00008520"/>
    </source>
</evidence>
<dbReference type="PANTHER" id="PTHR43649:SF34">
    <property type="entry name" value="ABC TRANSPORTER PERIPLASMIC-BINDING PROTEIN YCJN-RELATED"/>
    <property type="match status" value="1"/>
</dbReference>
<dbReference type="Proteomes" id="UP000675747">
    <property type="component" value="Unassembled WGS sequence"/>
</dbReference>
<evidence type="ECO:0000313" key="7">
    <source>
        <dbReference type="Proteomes" id="UP000675747"/>
    </source>
</evidence>
<evidence type="ECO:0000256" key="3">
    <source>
        <dbReference type="ARBA" id="ARBA00022448"/>
    </source>
</evidence>
<proteinExistence type="inferred from homology"/>
<keyword evidence="7" id="KW-1185">Reference proteome</keyword>
<reference evidence="5" key="2">
    <citation type="submission" date="2021-04" db="EMBL/GenBank/DDBJ databases">
        <authorList>
            <person name="Karlyshev A.V."/>
        </authorList>
    </citation>
    <scope>NUCLEOTIDE SEQUENCE</scope>
    <source>
        <strain evidence="5">LMG 29479</strain>
    </source>
</reference>
<accession>A0A8J7VUU5</accession>
<comment type="caution">
    <text evidence="5">The sequence shown here is derived from an EMBL/GenBank/DDBJ whole genome shotgun (WGS) entry which is preliminary data.</text>
</comment>
<dbReference type="InterPro" id="IPR006059">
    <property type="entry name" value="SBP"/>
</dbReference>
<protein>
    <submittedName>
        <fullName evidence="5">Sugar ABC transporter substrate-binding protein</fullName>
    </submittedName>
</protein>
<sequence length="444" mass="49269">MAARTITPRRPALTNRARAGLSLALACATLAGCGRGDADVVTLDFWVMGREGEVVAQLIPDFEARHPGIRVELQQLPVKSAHEKLMTSFAADALPDIVPLGNTWVPEFDALGALEPLDARVAASATVDAGDYFPAIWDTNVIHGRTLGVPWYVDTRLFFYRRDLLTEAGFDHPPTTWDEWMTQMRAIKAQVGPDRFAALLPLNEFEQLLAFGLQADEPLLRDDGRYGNFSSQGFRDALALYASIFEERLAPVAANTQISNVWNEFGNGYYSFYVSGPWNIAEFQQRLPDSQQDDWATAPLPGKDGPGLSSAGGSSLVIFRSSEHKDAAWALIEYLSEPAVQQRFHALTGDLPPRRSTWEFPSLADDPHAAAFREQLERVESTPKVAEWERIVTEMQRIAERVVAGQYTVEEGAAEIDRRVDGILAKRRWVLDQEAQRAQEGDAA</sequence>
<dbReference type="Pfam" id="PF01547">
    <property type="entry name" value="SBP_bac_1"/>
    <property type="match status" value="1"/>
</dbReference>
<dbReference type="PROSITE" id="PS51257">
    <property type="entry name" value="PROKAR_LIPOPROTEIN"/>
    <property type="match status" value="1"/>
</dbReference>
<name>A0A8J7VUU5_9GAMM</name>
<dbReference type="AlphaFoldDB" id="A0A8J7VUU5"/>
<dbReference type="PANTHER" id="PTHR43649">
    <property type="entry name" value="ARABINOSE-BINDING PROTEIN-RELATED"/>
    <property type="match status" value="1"/>
</dbReference>
<keyword evidence="3" id="KW-0813">Transport</keyword>
<dbReference type="SUPFAM" id="SSF53850">
    <property type="entry name" value="Periplasmic binding protein-like II"/>
    <property type="match status" value="1"/>
</dbReference>
<dbReference type="GO" id="GO:0042597">
    <property type="term" value="C:periplasmic space"/>
    <property type="evidence" value="ECO:0007669"/>
    <property type="project" value="UniProtKB-SubCell"/>
</dbReference>
<dbReference type="EMBL" id="JAGQFT010000067">
    <property type="protein sequence ID" value="MBR0562676.1"/>
    <property type="molecule type" value="Genomic_DNA"/>
</dbReference>
<comment type="similarity">
    <text evidence="2">Belongs to the bacterial solute-binding protein 1 family.</text>
</comment>
<dbReference type="EMBL" id="JAGQFT020000002">
    <property type="protein sequence ID" value="MBS7456158.1"/>
    <property type="molecule type" value="Genomic_DNA"/>
</dbReference>
<organism evidence="5">
    <name type="scientific">Coralloluteibacterium stylophorae</name>
    <dbReference type="NCBI Taxonomy" id="1776034"/>
    <lineage>
        <taxon>Bacteria</taxon>
        <taxon>Pseudomonadati</taxon>
        <taxon>Pseudomonadota</taxon>
        <taxon>Gammaproteobacteria</taxon>
        <taxon>Lysobacterales</taxon>
        <taxon>Lysobacteraceae</taxon>
        <taxon>Coralloluteibacterium</taxon>
    </lineage>
</organism>
<reference evidence="6 7" key="1">
    <citation type="journal article" date="2021" name="Microbiol. Resour. Announc.">
        <title>Draft Genome Sequence of Coralloluteibacterium stylophorae LMG 29479T.</title>
        <authorList>
            <person name="Karlyshev A.V."/>
            <person name="Kudryashova E.B."/>
            <person name="Ariskina E.V."/>
            <person name="Conroy A.P."/>
            <person name="Abidueva E.Y."/>
        </authorList>
    </citation>
    <scope>NUCLEOTIDE SEQUENCE [LARGE SCALE GENOMIC DNA]</scope>
    <source>
        <strain evidence="6 7">LMG 29479</strain>
    </source>
</reference>
<evidence type="ECO:0000256" key="4">
    <source>
        <dbReference type="ARBA" id="ARBA00022729"/>
    </source>
</evidence>
<evidence type="ECO:0000313" key="6">
    <source>
        <dbReference type="EMBL" id="MBS7456158.1"/>
    </source>
</evidence>
<dbReference type="Gene3D" id="3.40.190.10">
    <property type="entry name" value="Periplasmic binding protein-like II"/>
    <property type="match status" value="2"/>
</dbReference>
<keyword evidence="4" id="KW-0732">Signal</keyword>
<dbReference type="CDD" id="cd14747">
    <property type="entry name" value="PBP2_MalE"/>
    <property type="match status" value="1"/>
</dbReference>
<evidence type="ECO:0000256" key="1">
    <source>
        <dbReference type="ARBA" id="ARBA00004418"/>
    </source>
</evidence>
<evidence type="ECO:0000313" key="5">
    <source>
        <dbReference type="EMBL" id="MBR0562676.1"/>
    </source>
</evidence>
<dbReference type="InterPro" id="IPR050490">
    <property type="entry name" value="Bact_solute-bd_prot1"/>
</dbReference>
<gene>
    <name evidence="6" type="ORF">KB893_003285</name>
    <name evidence="5" type="ORF">KB893_09120</name>
</gene>
<comment type="subcellular location">
    <subcellularLocation>
        <location evidence="1">Periplasm</location>
    </subcellularLocation>
</comment>